<protein>
    <submittedName>
        <fullName evidence="3">Uncharacterized protein</fullName>
    </submittedName>
</protein>
<dbReference type="WBParaSite" id="PSU_v2.g3718.t1">
    <property type="protein sequence ID" value="PSU_v2.g3718.t1"/>
    <property type="gene ID" value="PSU_v2.g3718"/>
</dbReference>
<keyword evidence="2" id="KW-1185">Reference proteome</keyword>
<reference evidence="3" key="1">
    <citation type="submission" date="2022-11" db="UniProtKB">
        <authorList>
            <consortium name="WormBaseParasite"/>
        </authorList>
    </citation>
    <scope>IDENTIFICATION</scope>
</reference>
<organism evidence="2 3">
    <name type="scientific">Panagrolaimus superbus</name>
    <dbReference type="NCBI Taxonomy" id="310955"/>
    <lineage>
        <taxon>Eukaryota</taxon>
        <taxon>Metazoa</taxon>
        <taxon>Ecdysozoa</taxon>
        <taxon>Nematoda</taxon>
        <taxon>Chromadorea</taxon>
        <taxon>Rhabditida</taxon>
        <taxon>Tylenchina</taxon>
        <taxon>Panagrolaimomorpha</taxon>
        <taxon>Panagrolaimoidea</taxon>
        <taxon>Panagrolaimidae</taxon>
        <taxon>Panagrolaimus</taxon>
    </lineage>
</organism>
<proteinExistence type="predicted"/>
<dbReference type="AlphaFoldDB" id="A0A914YSN6"/>
<name>A0A914YSN6_9BILA</name>
<evidence type="ECO:0000313" key="2">
    <source>
        <dbReference type="Proteomes" id="UP000887577"/>
    </source>
</evidence>
<evidence type="ECO:0000313" key="3">
    <source>
        <dbReference type="WBParaSite" id="PSU_v2.g3718.t1"/>
    </source>
</evidence>
<accession>A0A914YSN6</accession>
<evidence type="ECO:0000256" key="1">
    <source>
        <dbReference type="SAM" id="SignalP"/>
    </source>
</evidence>
<feature type="chain" id="PRO_5036814446" evidence="1">
    <location>
        <begin position="22"/>
        <end position="94"/>
    </location>
</feature>
<keyword evidence="1" id="KW-0732">Signal</keyword>
<dbReference type="Proteomes" id="UP000887577">
    <property type="component" value="Unplaced"/>
</dbReference>
<feature type="signal peptide" evidence="1">
    <location>
        <begin position="1"/>
        <end position="21"/>
    </location>
</feature>
<sequence length="94" mass="9848">MASKTIIFCCIFMLLAQEIDAGIFHKDKATTPAPIGNIGWNKDAVVGGAHPTQEWIKPTHESKKKAILKNAIGGALTGAAAAGVIAAIKHKKNS</sequence>